<organism evidence="2 3">
    <name type="scientific">Meiothermus granaticius NBRC 107808</name>
    <dbReference type="NCBI Taxonomy" id="1227551"/>
    <lineage>
        <taxon>Bacteria</taxon>
        <taxon>Thermotogati</taxon>
        <taxon>Deinococcota</taxon>
        <taxon>Deinococci</taxon>
        <taxon>Thermales</taxon>
        <taxon>Thermaceae</taxon>
        <taxon>Meiothermus</taxon>
    </lineage>
</organism>
<reference evidence="2 3" key="1">
    <citation type="submission" date="2018-08" db="EMBL/GenBank/DDBJ databases">
        <title>Meiothermus granaticius genome AF-68 sequencing project.</title>
        <authorList>
            <person name="Da Costa M.S."/>
            <person name="Albuquerque L."/>
            <person name="Raposo P."/>
            <person name="Froufe H.J.C."/>
            <person name="Barroso C.S."/>
            <person name="Egas C."/>
        </authorList>
    </citation>
    <scope>NUCLEOTIDE SEQUENCE [LARGE SCALE GENOMIC DNA]</scope>
    <source>
        <strain evidence="2 3">AF-68</strain>
    </source>
</reference>
<dbReference type="AlphaFoldDB" id="A0A399F8G5"/>
<evidence type="ECO:0008006" key="4">
    <source>
        <dbReference type="Google" id="ProtNLM"/>
    </source>
</evidence>
<comment type="caution">
    <text evidence="2">The sequence shown here is derived from an EMBL/GenBank/DDBJ whole genome shotgun (WGS) entry which is preliminary data.</text>
</comment>
<gene>
    <name evidence="2" type="ORF">Mgrana_02147</name>
</gene>
<feature type="transmembrane region" description="Helical" evidence="1">
    <location>
        <begin position="329"/>
        <end position="345"/>
    </location>
</feature>
<feature type="transmembrane region" description="Helical" evidence="1">
    <location>
        <begin position="149"/>
        <end position="165"/>
    </location>
</feature>
<name>A0A399F8G5_9DEIN</name>
<feature type="transmembrane region" description="Helical" evidence="1">
    <location>
        <begin position="26"/>
        <end position="48"/>
    </location>
</feature>
<feature type="transmembrane region" description="Helical" evidence="1">
    <location>
        <begin position="267"/>
        <end position="284"/>
    </location>
</feature>
<feature type="transmembrane region" description="Helical" evidence="1">
    <location>
        <begin position="125"/>
        <end position="143"/>
    </location>
</feature>
<dbReference type="EMBL" id="QWLB01000028">
    <property type="protein sequence ID" value="RIH91966.1"/>
    <property type="molecule type" value="Genomic_DNA"/>
</dbReference>
<keyword evidence="3" id="KW-1185">Reference proteome</keyword>
<accession>A0A399F8G5</accession>
<keyword evidence="1" id="KW-0472">Membrane</keyword>
<dbReference type="Proteomes" id="UP000266178">
    <property type="component" value="Unassembled WGS sequence"/>
</dbReference>
<keyword evidence="1" id="KW-0812">Transmembrane</keyword>
<feature type="transmembrane region" description="Helical" evidence="1">
    <location>
        <begin position="290"/>
        <end position="308"/>
    </location>
</feature>
<feature type="transmembrane region" description="Helical" evidence="1">
    <location>
        <begin position="351"/>
        <end position="372"/>
    </location>
</feature>
<evidence type="ECO:0000256" key="1">
    <source>
        <dbReference type="SAM" id="Phobius"/>
    </source>
</evidence>
<evidence type="ECO:0000313" key="3">
    <source>
        <dbReference type="Proteomes" id="UP000266178"/>
    </source>
</evidence>
<feature type="transmembrane region" description="Helical" evidence="1">
    <location>
        <begin position="205"/>
        <end position="228"/>
    </location>
</feature>
<proteinExistence type="predicted"/>
<feature type="transmembrane region" description="Helical" evidence="1">
    <location>
        <begin position="177"/>
        <end position="199"/>
    </location>
</feature>
<feature type="transmembrane region" description="Helical" evidence="1">
    <location>
        <begin position="99"/>
        <end position="118"/>
    </location>
</feature>
<keyword evidence="1" id="KW-1133">Transmembrane helix</keyword>
<sequence>MTHSKFRGHVSTLSKSQPANSLHSRVFTALTVLVLMGLLGTLASLVWIRILPERYFYDGEYIRSLLGTDLNPTQAFDTFVNTAWVFAMLGFRADTPREITSVILFLLAFIPTAAWFFAGLRRLQYWGLTLLGIWVAVGSIYQGQLSKEVIALWFTSLILYVVGFRRPVAWLAFVIPLVYAVAFRPYWIVIAAFWGLFWWLSNRRWAFSLKLLVFVGALVAASSVYYLYQGEHITEIRERLNEFRIGSDVAQSMIVNYLPNNTILHDVANWIISWMFILFPLPVLRLLEPLQWIFFVLVVSTVITFYWISLNVQRESGRFSPLQLRRVRACLTFMMAFTLVQAIFEPDYGSVLKHMTDLLPMIAYLLALGLATKPKRVKLLRKSHDS</sequence>
<evidence type="ECO:0000313" key="2">
    <source>
        <dbReference type="EMBL" id="RIH91966.1"/>
    </source>
</evidence>
<protein>
    <recommendedName>
        <fullName evidence="4">Glycosyltransferase RgtA/B/C/D-like domain-containing protein</fullName>
    </recommendedName>
</protein>